<organism evidence="8">
    <name type="scientific">Grosmannia clavigera (strain kw1407 / UAMH 11150)</name>
    <name type="common">Blue stain fungus</name>
    <name type="synonym">Graphiocladiella clavigera</name>
    <dbReference type="NCBI Taxonomy" id="655863"/>
    <lineage>
        <taxon>Eukaryota</taxon>
        <taxon>Fungi</taxon>
        <taxon>Dikarya</taxon>
        <taxon>Ascomycota</taxon>
        <taxon>Pezizomycotina</taxon>
        <taxon>Sordariomycetes</taxon>
        <taxon>Sordariomycetidae</taxon>
        <taxon>Ophiostomatales</taxon>
        <taxon>Ophiostomataceae</taxon>
        <taxon>Leptographium</taxon>
    </lineage>
</organism>
<evidence type="ECO:0008006" key="9">
    <source>
        <dbReference type="Google" id="ProtNLM"/>
    </source>
</evidence>
<comment type="subcellular location">
    <subcellularLocation>
        <location evidence="1">Nucleus</location>
    </subcellularLocation>
</comment>
<evidence type="ECO:0000313" key="7">
    <source>
        <dbReference type="EMBL" id="EFX05164.1"/>
    </source>
</evidence>
<dbReference type="Proteomes" id="UP000007796">
    <property type="component" value="Unassembled WGS sequence"/>
</dbReference>
<proteinExistence type="predicted"/>
<dbReference type="RefSeq" id="XP_014174646.1">
    <property type="nucleotide sequence ID" value="XM_014319171.1"/>
</dbReference>
<dbReference type="InParanoid" id="F0XAY9"/>
<dbReference type="STRING" id="655863.F0XAY9"/>
<reference evidence="7 8" key="1">
    <citation type="journal article" date="2011" name="Proc. Natl. Acad. Sci. U.S.A.">
        <title>Genome and transcriptome analyses of the mountain pine beetle-fungal symbiont Grosmannia clavigera, a lodgepole pine pathogen.</title>
        <authorList>
            <person name="DiGuistini S."/>
            <person name="Wang Y."/>
            <person name="Liao N.Y."/>
            <person name="Taylor G."/>
            <person name="Tanguay P."/>
            <person name="Feau N."/>
            <person name="Henrissat B."/>
            <person name="Chan S.K."/>
            <person name="Hesse-Orce U."/>
            <person name="Alamouti S.M."/>
            <person name="Tsui C.K.M."/>
            <person name="Docking R.T."/>
            <person name="Levasseur A."/>
            <person name="Haridas S."/>
            <person name="Robertson G."/>
            <person name="Birol I."/>
            <person name="Holt R.A."/>
            <person name="Marra M.A."/>
            <person name="Hamelin R.C."/>
            <person name="Hirst M."/>
            <person name="Jones S.J.M."/>
            <person name="Bohlmann J."/>
            <person name="Breuil C."/>
        </authorList>
    </citation>
    <scope>NUCLEOTIDE SEQUENCE [LARGE SCALE GENOMIC DNA]</scope>
    <source>
        <strain evidence="8">kw1407 / UAMH 11150</strain>
    </source>
</reference>
<keyword evidence="3" id="KW-0238">DNA-binding</keyword>
<feature type="region of interest" description="Disordered" evidence="6">
    <location>
        <begin position="17"/>
        <end position="38"/>
    </location>
</feature>
<dbReference type="GO" id="GO:0005634">
    <property type="term" value="C:nucleus"/>
    <property type="evidence" value="ECO:0007669"/>
    <property type="project" value="UniProtKB-SubCell"/>
</dbReference>
<keyword evidence="4" id="KW-0804">Transcription</keyword>
<name>F0XAY9_GROCL</name>
<dbReference type="OrthoDB" id="4454541at2759"/>
<dbReference type="PANTHER" id="PTHR31845:SF17">
    <property type="entry name" value="ZN(II)2CYS6 TRANSCRIPTION FACTOR (EUROFUNG)"/>
    <property type="match status" value="1"/>
</dbReference>
<keyword evidence="8" id="KW-1185">Reference proteome</keyword>
<evidence type="ECO:0000256" key="5">
    <source>
        <dbReference type="ARBA" id="ARBA00023242"/>
    </source>
</evidence>
<dbReference type="PANTHER" id="PTHR31845">
    <property type="entry name" value="FINGER DOMAIN PROTEIN, PUTATIVE-RELATED"/>
    <property type="match status" value="1"/>
</dbReference>
<accession>F0XAY9</accession>
<evidence type="ECO:0000256" key="6">
    <source>
        <dbReference type="SAM" id="MobiDB-lite"/>
    </source>
</evidence>
<dbReference type="GO" id="GO:0000976">
    <property type="term" value="F:transcription cis-regulatory region binding"/>
    <property type="evidence" value="ECO:0007669"/>
    <property type="project" value="TreeGrafter"/>
</dbReference>
<sequence>MEDQLRGEIRELQEAVDRLSANPKADSEAKQKAAATSDVSTGSVEDTLLLQQDVVARGLVTESEWNDLYSLFVQAFLPSLVIRINDCSYQTKCREVIALVDDQIYPPASVIRRHPLLSTTICVIAGRSLIPGRYRSFVDEGDALICKTFQGVDMDLLGFYAIMLLTAWTGRARLWGYAASLAYDMQLHLSALQFRDEAAESTESVVERARAWFTLCGFDLIINLNRPYAINKMQEYLPHAKKLLASPYCRPVDHRICAYIEGFIITGDAKARLQSAHLQATPLPDFVSKLLTSYDQQVNAWFHRINNTIDPLFQTFEATQDRNRFMVPYALVKLYVNGLALHGVELIKGDVDPVRLSFVKTALASACLLLQTQWESRSFRRAFRYTIDYNGITTFHASRFLLKVMHILPDQMDESSYVALNQASKLFELAGAMDVAEELRRETEKFTTVVSPLEPSPETAADSQPDTLFDIPNLPDRTTWDTEFPMINTYTLE</sequence>
<dbReference type="eggNOG" id="ENOG502T7K9">
    <property type="taxonomic scope" value="Eukaryota"/>
</dbReference>
<dbReference type="InterPro" id="IPR051089">
    <property type="entry name" value="prtT"/>
</dbReference>
<evidence type="ECO:0000256" key="1">
    <source>
        <dbReference type="ARBA" id="ARBA00004123"/>
    </source>
</evidence>
<dbReference type="EMBL" id="GL629747">
    <property type="protein sequence ID" value="EFX05164.1"/>
    <property type="molecule type" value="Genomic_DNA"/>
</dbReference>
<dbReference type="AlphaFoldDB" id="F0XAY9"/>
<keyword evidence="5" id="KW-0539">Nucleus</keyword>
<gene>
    <name evidence="7" type="ORF">CMQ_1800</name>
</gene>
<protein>
    <recommendedName>
        <fullName evidence="9">Transcription factor domain-containing protein</fullName>
    </recommendedName>
</protein>
<dbReference type="GO" id="GO:0000981">
    <property type="term" value="F:DNA-binding transcription factor activity, RNA polymerase II-specific"/>
    <property type="evidence" value="ECO:0007669"/>
    <property type="project" value="TreeGrafter"/>
</dbReference>
<dbReference type="CDD" id="cd12148">
    <property type="entry name" value="fungal_TF_MHR"/>
    <property type="match status" value="1"/>
</dbReference>
<keyword evidence="2" id="KW-0805">Transcription regulation</keyword>
<evidence type="ECO:0000256" key="3">
    <source>
        <dbReference type="ARBA" id="ARBA00023125"/>
    </source>
</evidence>
<dbReference type="HOGENOM" id="CLU_530073_0_0_1"/>
<evidence type="ECO:0000256" key="4">
    <source>
        <dbReference type="ARBA" id="ARBA00023163"/>
    </source>
</evidence>
<dbReference type="GeneID" id="25974719"/>
<evidence type="ECO:0000313" key="8">
    <source>
        <dbReference type="Proteomes" id="UP000007796"/>
    </source>
</evidence>
<evidence type="ECO:0000256" key="2">
    <source>
        <dbReference type="ARBA" id="ARBA00023015"/>
    </source>
</evidence>